<reference evidence="1" key="1">
    <citation type="journal article" date="2022" name="Int. J. Mol. Sci.">
        <title>Draft Genome of Tanacetum Coccineum: Genomic Comparison of Closely Related Tanacetum-Family Plants.</title>
        <authorList>
            <person name="Yamashiro T."/>
            <person name="Shiraishi A."/>
            <person name="Nakayama K."/>
            <person name="Satake H."/>
        </authorList>
    </citation>
    <scope>NUCLEOTIDE SEQUENCE</scope>
</reference>
<keyword evidence="2" id="KW-1185">Reference proteome</keyword>
<dbReference type="EMBL" id="BQNB010016633">
    <property type="protein sequence ID" value="GJT53964.1"/>
    <property type="molecule type" value="Genomic_DNA"/>
</dbReference>
<dbReference type="Proteomes" id="UP001151760">
    <property type="component" value="Unassembled WGS sequence"/>
</dbReference>
<accession>A0ABQ5ESX7</accession>
<evidence type="ECO:0000313" key="1">
    <source>
        <dbReference type="EMBL" id="GJT53964.1"/>
    </source>
</evidence>
<comment type="caution">
    <text evidence="1">The sequence shown here is derived from an EMBL/GenBank/DDBJ whole genome shotgun (WGS) entry which is preliminary data.</text>
</comment>
<organism evidence="1 2">
    <name type="scientific">Tanacetum coccineum</name>
    <dbReference type="NCBI Taxonomy" id="301880"/>
    <lineage>
        <taxon>Eukaryota</taxon>
        <taxon>Viridiplantae</taxon>
        <taxon>Streptophyta</taxon>
        <taxon>Embryophyta</taxon>
        <taxon>Tracheophyta</taxon>
        <taxon>Spermatophyta</taxon>
        <taxon>Magnoliopsida</taxon>
        <taxon>eudicotyledons</taxon>
        <taxon>Gunneridae</taxon>
        <taxon>Pentapetalae</taxon>
        <taxon>asterids</taxon>
        <taxon>campanulids</taxon>
        <taxon>Asterales</taxon>
        <taxon>Asteraceae</taxon>
        <taxon>Asteroideae</taxon>
        <taxon>Anthemideae</taxon>
        <taxon>Anthemidinae</taxon>
        <taxon>Tanacetum</taxon>
    </lineage>
</organism>
<name>A0ABQ5ESX7_9ASTR</name>
<proteinExistence type="predicted"/>
<gene>
    <name evidence="1" type="ORF">Tco_0989018</name>
</gene>
<sequence length="412" mass="46191">MKMKSLWSYSIDVAPNYITHAFQIARHQIKSPPPPGSKLRQHKILSSCCFRGLFILLQHSAASYDSNVWPHNLGNVGVQDLIGKYMNFDLLHLFRMDEKIGKHETEISGKSDAPHSCFTTPSKGSPIVKAKFQVQRLNEIDIKRAIVGPSMNVNLDIPESVGLSSFAPRPSLRLMDVNLGRHVTRRGRQRGIRIKVTRVSRDLLALMMVPAEAILQALGDEIINDQRDRMRSIEKGPYVKPMISNPDNTTEQILEPLSKMTKGNKKQYIANVKVMNYLLQAIPNDIYNLVDALKEGEYLESGCQSTPSFSTVCNLSGAKYVTMVHYNQTGDTVSYDELYDSLVQFEPHVLASRAKKASMNHDPLALLANLNASLSQSHANSSYLPQPYYVTHPHPLLTMKMSIKGSYKGILK</sequence>
<protein>
    <submittedName>
        <fullName evidence="1">Uncharacterized protein</fullName>
    </submittedName>
</protein>
<reference evidence="1" key="2">
    <citation type="submission" date="2022-01" db="EMBL/GenBank/DDBJ databases">
        <authorList>
            <person name="Yamashiro T."/>
            <person name="Shiraishi A."/>
            <person name="Satake H."/>
            <person name="Nakayama K."/>
        </authorList>
    </citation>
    <scope>NUCLEOTIDE SEQUENCE</scope>
</reference>
<evidence type="ECO:0000313" key="2">
    <source>
        <dbReference type="Proteomes" id="UP001151760"/>
    </source>
</evidence>